<dbReference type="InterPro" id="IPR031924">
    <property type="entry name" value="GH115"/>
</dbReference>
<feature type="domain" description="Gylcosyl hydrolase 115 C-terminal" evidence="2">
    <location>
        <begin position="792"/>
        <end position="958"/>
    </location>
</feature>
<evidence type="ECO:0000313" key="4">
    <source>
        <dbReference type="Proteomes" id="UP000249239"/>
    </source>
</evidence>
<dbReference type="Pfam" id="PF17829">
    <property type="entry name" value="GH115_C"/>
    <property type="match status" value="1"/>
</dbReference>
<dbReference type="PANTHER" id="PTHR37842">
    <property type="match status" value="1"/>
</dbReference>
<keyword evidence="4" id="KW-1185">Reference proteome</keyword>
<dbReference type="InterPro" id="IPR029018">
    <property type="entry name" value="Hex-like_dom2"/>
</dbReference>
<sequence length="964" mass="108337">MTRKKRNVSFVQTMMMVWGMMWLFPLTMGAINRLDYVSTTASAGDFPLIVNGVPAAIVASQDDEAGVKRVVGLLQNDVAMVAGQKPELMWDKTGNHTHVILAGTLGSNPMIDRLVAEGKLDGAMLRGKWEAYVVQVVPQPMPGVEQALVIAGSDKRGTIFGIFDLSAQMGVSPWYFWADVPVVAQRNLYVKPGVHTMGEPSVKYRGIFINDEAPALAGWAHKYHGGFTHTFYEKVFELILRLKGNYLWPAMWGRSLFDDDPLNAPLAHEMGVVIGTSHHEPMMRAHDEWRRYGSGKWDYTTNAPALERFWRDGLTRMGNHESLVTIGMRGDGDEPMTEGTAIDLLENIVASQRNIIEELTGQAAAQTPQVWALYKEVQDYYDHGMRVPDDVTLLLCDDNWGNLRKLPQPGEAKRAGGYGIYYHYDYVGGPRNYKWINTNQISRVWEQMHMAWEHGVDRLWIINVGDIKPMEFPTEFFLDYAWNPDAITAAMLPDYTRRWARQYFGGHHTDDIARIVDDYSRFNSRRKPELLDWTTYSLVNYREFERVVEDYNQLAALATKVGEQMPAAYKDAYFQLVWYPAVASATINELYLRVAQNHLFARQGRSTTNAMAKAAFELFNRDAELSRQYNEDLAGGKWSHMMDQTRIGYTYWQQPDSNRMPDVKTIELPNEVLLGVAVDGSDQCWPVDVTTLRLPAFYTSYPQKHYIDVFNRGSRDAMYFIKNKAPWVKLSQTQGEVGDGVRVWVEIDPARVPKKGGVTTLDISGPQGQQTTVTVEAIQSLPAIPADFKGAVQVNGYAAMEAEQFTRKTETPGMRWEVVPGLGRTLSGVTPQPSTLPSQKAALANNAALHYDVWMHEAGDVEVHAYVSPTLDYLSRGGIRYAVSVDGGAPVEAVIHPLKSEREWEKAVADNIVVTTTRHRIAKPGKHTVTIHLIDPGVVLQKVVMASRPLPQLYLGPDATVRGK</sequence>
<reference evidence="3 4" key="1">
    <citation type="submission" date="2018-06" db="EMBL/GenBank/DDBJ databases">
        <title>Genomic Encyclopedia of Archaeal and Bacterial Type Strains, Phase II (KMG-II): from individual species to whole genera.</title>
        <authorList>
            <person name="Goeker M."/>
        </authorList>
    </citation>
    <scope>NUCLEOTIDE SEQUENCE [LARGE SCALE GENOMIC DNA]</scope>
    <source>
        <strain evidence="3 4">DSM 6779</strain>
    </source>
</reference>
<dbReference type="InterPro" id="IPR041437">
    <property type="entry name" value="GH115_C"/>
</dbReference>
<accession>A0A2W7NJI7</accession>
<proteinExistence type="predicted"/>
<dbReference type="RefSeq" id="WP_245934916.1">
    <property type="nucleotide sequence ID" value="NZ_QKZK01000002.1"/>
</dbReference>
<dbReference type="Gene3D" id="3.30.379.10">
    <property type="entry name" value="Chitobiase/beta-hexosaminidase domain 2-like"/>
    <property type="match status" value="1"/>
</dbReference>
<organism evidence="3 4">
    <name type="scientific">Breznakibacter xylanolyticus</name>
    <dbReference type="NCBI Taxonomy" id="990"/>
    <lineage>
        <taxon>Bacteria</taxon>
        <taxon>Pseudomonadati</taxon>
        <taxon>Bacteroidota</taxon>
        <taxon>Bacteroidia</taxon>
        <taxon>Marinilabiliales</taxon>
        <taxon>Marinilabiliaceae</taxon>
        <taxon>Breznakibacter</taxon>
    </lineage>
</organism>
<dbReference type="InterPro" id="IPR042301">
    <property type="entry name" value="GH115_sf"/>
</dbReference>
<evidence type="ECO:0000256" key="1">
    <source>
        <dbReference type="ARBA" id="ARBA00022801"/>
    </source>
</evidence>
<dbReference type="GO" id="GO:0005975">
    <property type="term" value="P:carbohydrate metabolic process"/>
    <property type="evidence" value="ECO:0007669"/>
    <property type="project" value="UniProtKB-ARBA"/>
</dbReference>
<dbReference type="Gene3D" id="3.20.20.520">
    <property type="entry name" value="Glycosyl hydrolase family 115"/>
    <property type="match status" value="1"/>
</dbReference>
<keyword evidence="1 3" id="KW-0378">Hydrolase</keyword>
<dbReference type="Proteomes" id="UP000249239">
    <property type="component" value="Unassembled WGS sequence"/>
</dbReference>
<dbReference type="SUPFAM" id="SSF55545">
    <property type="entry name" value="beta-N-acetylhexosaminidase-like domain"/>
    <property type="match status" value="1"/>
</dbReference>
<evidence type="ECO:0000259" key="2">
    <source>
        <dbReference type="Pfam" id="PF17829"/>
    </source>
</evidence>
<dbReference type="Gene3D" id="2.60.120.1620">
    <property type="match status" value="1"/>
</dbReference>
<dbReference type="Pfam" id="PF15979">
    <property type="entry name" value="Glyco_hydro_115"/>
    <property type="match status" value="1"/>
</dbReference>
<name>A0A2W7NJI7_9BACT</name>
<dbReference type="GO" id="GO:0016787">
    <property type="term" value="F:hydrolase activity"/>
    <property type="evidence" value="ECO:0007669"/>
    <property type="project" value="UniProtKB-KW"/>
</dbReference>
<dbReference type="Gene3D" id="1.20.58.2150">
    <property type="match status" value="1"/>
</dbReference>
<protein>
    <submittedName>
        <fullName evidence="3">Glycosyl hydrolase family 115 (Putative glucuronidase)</fullName>
    </submittedName>
</protein>
<dbReference type="EMBL" id="QKZK01000002">
    <property type="protein sequence ID" value="PZX20428.1"/>
    <property type="molecule type" value="Genomic_DNA"/>
</dbReference>
<gene>
    <name evidence="3" type="ORF">LX69_00427</name>
</gene>
<comment type="caution">
    <text evidence="3">The sequence shown here is derived from an EMBL/GenBank/DDBJ whole genome shotgun (WGS) entry which is preliminary data.</text>
</comment>
<evidence type="ECO:0000313" key="3">
    <source>
        <dbReference type="EMBL" id="PZX20428.1"/>
    </source>
</evidence>
<dbReference type="PANTHER" id="PTHR37842:SF2">
    <property type="entry name" value="GYLCOSYL HYDROLASE 115 C-TERMINAL DOMAIN-CONTAINING PROTEIN"/>
    <property type="match status" value="1"/>
</dbReference>
<dbReference type="AlphaFoldDB" id="A0A2W7NJI7"/>